<keyword evidence="3" id="KW-1185">Reference proteome</keyword>
<protein>
    <submittedName>
        <fullName evidence="2">(African queen) hypothetical protein</fullName>
    </submittedName>
</protein>
<comment type="caution">
    <text evidence="2">The sequence shown here is derived from an EMBL/GenBank/DDBJ whole genome shotgun (WGS) entry which is preliminary data.</text>
</comment>
<evidence type="ECO:0000256" key="1">
    <source>
        <dbReference type="SAM" id="MobiDB-lite"/>
    </source>
</evidence>
<evidence type="ECO:0000313" key="3">
    <source>
        <dbReference type="Proteomes" id="UP000789524"/>
    </source>
</evidence>
<name>A0A8J2W7P8_9NEOP</name>
<feature type="compositionally biased region" description="Basic residues" evidence="1">
    <location>
        <begin position="1"/>
        <end position="18"/>
    </location>
</feature>
<gene>
    <name evidence="2" type="ORF">DCHRY22_LOCUS15587</name>
</gene>
<dbReference type="Proteomes" id="UP000789524">
    <property type="component" value="Unassembled WGS sequence"/>
</dbReference>
<dbReference type="AlphaFoldDB" id="A0A8J2W7P8"/>
<evidence type="ECO:0000313" key="2">
    <source>
        <dbReference type="EMBL" id="CAG9585100.1"/>
    </source>
</evidence>
<accession>A0A8J2W7P8</accession>
<reference evidence="2" key="1">
    <citation type="submission" date="2021-09" db="EMBL/GenBank/DDBJ databases">
        <authorList>
            <person name="Martin H S."/>
        </authorList>
    </citation>
    <scope>NUCLEOTIDE SEQUENCE</scope>
</reference>
<proteinExistence type="predicted"/>
<feature type="region of interest" description="Disordered" evidence="1">
    <location>
        <begin position="1"/>
        <end position="24"/>
    </location>
</feature>
<sequence length="97" mass="10945">MRRRVNLSRSSAHLRTHSPSRVTSHVPRDLSASAFTFLLVSAGVVDTLFVVNPEECSPRFHILMSHKSICYYWVSASRIRDTALTARHFIHPKAAAN</sequence>
<organism evidence="2 3">
    <name type="scientific">Danaus chrysippus</name>
    <name type="common">African queen</name>
    <dbReference type="NCBI Taxonomy" id="151541"/>
    <lineage>
        <taxon>Eukaryota</taxon>
        <taxon>Metazoa</taxon>
        <taxon>Ecdysozoa</taxon>
        <taxon>Arthropoda</taxon>
        <taxon>Hexapoda</taxon>
        <taxon>Insecta</taxon>
        <taxon>Pterygota</taxon>
        <taxon>Neoptera</taxon>
        <taxon>Endopterygota</taxon>
        <taxon>Lepidoptera</taxon>
        <taxon>Glossata</taxon>
        <taxon>Ditrysia</taxon>
        <taxon>Papilionoidea</taxon>
        <taxon>Nymphalidae</taxon>
        <taxon>Danainae</taxon>
        <taxon>Danaini</taxon>
        <taxon>Danaina</taxon>
        <taxon>Danaus</taxon>
        <taxon>Anosia</taxon>
    </lineage>
</organism>
<dbReference type="EMBL" id="CAKASE010000083">
    <property type="protein sequence ID" value="CAG9585100.1"/>
    <property type="molecule type" value="Genomic_DNA"/>
</dbReference>